<dbReference type="Proteomes" id="UP000512184">
    <property type="component" value="Chromosome"/>
</dbReference>
<protein>
    <submittedName>
        <fullName evidence="1">Uncharacterized protein</fullName>
    </submittedName>
</protein>
<reference evidence="1" key="1">
    <citation type="submission" date="2019-01" db="EMBL/GenBank/DDBJ databases">
        <title>Whole genome sequencing and annotation enables comparative genome analysis that reveals unique features of the Chlamydia suis R19 Genome.</title>
        <authorList>
            <person name="Dimond Z.E."/>
        </authorList>
    </citation>
    <scope>NUCLEOTIDE SEQUENCE [LARGE SCALE GENOMIC DNA]</scope>
    <source>
        <strain evidence="1">R19</strain>
    </source>
</reference>
<accession>A0ABX6IPU5</accession>
<proteinExistence type="predicted"/>
<dbReference type="EMBL" id="CP035278">
    <property type="protein sequence ID" value="QHP83109.1"/>
    <property type="molecule type" value="Genomic_DNA"/>
</dbReference>
<keyword evidence="2" id="KW-1185">Reference proteome</keyword>
<evidence type="ECO:0000313" key="2">
    <source>
        <dbReference type="Proteomes" id="UP000512184"/>
    </source>
</evidence>
<sequence>MFPGNSGILLHNQRSSFCLPVNRLLFTVQNLIYMHEKERISTRYKTF</sequence>
<name>A0ABX6IPU5_9CHLA</name>
<gene>
    <name evidence="1" type="primary">hypothetical protein</name>
    <name evidence="1" type="ORF">Chls_234</name>
</gene>
<organism evidence="1 2">
    <name type="scientific">Chlamydia suis</name>
    <dbReference type="NCBI Taxonomy" id="83559"/>
    <lineage>
        <taxon>Bacteria</taxon>
        <taxon>Pseudomonadati</taxon>
        <taxon>Chlamydiota</taxon>
        <taxon>Chlamydiia</taxon>
        <taxon>Chlamydiales</taxon>
        <taxon>Chlamydiaceae</taxon>
        <taxon>Chlamydia/Chlamydophila group</taxon>
        <taxon>Chlamydia</taxon>
    </lineage>
</organism>
<evidence type="ECO:0000313" key="1">
    <source>
        <dbReference type="EMBL" id="QHP83109.1"/>
    </source>
</evidence>